<dbReference type="Proteomes" id="UP000008792">
    <property type="component" value="Unassembled WGS sequence"/>
</dbReference>
<dbReference type="OrthoDB" id="5835702at2759"/>
<dbReference type="InterPro" id="IPR050115">
    <property type="entry name" value="Proteasome_alpha"/>
</dbReference>
<dbReference type="InterPro" id="IPR029055">
    <property type="entry name" value="Ntn_hydrolases_N"/>
</dbReference>
<evidence type="ECO:0000259" key="7">
    <source>
        <dbReference type="PROSITE" id="PS00388"/>
    </source>
</evidence>
<dbReference type="HOGENOM" id="CLU_035750_4_1_1"/>
<dbReference type="GO" id="GO:0005634">
    <property type="term" value="C:nucleus"/>
    <property type="evidence" value="ECO:0007669"/>
    <property type="project" value="UniProtKB-SubCell"/>
</dbReference>
<dbReference type="CDD" id="cd03754">
    <property type="entry name" value="proteasome_alpha_type_6"/>
    <property type="match status" value="1"/>
</dbReference>
<dbReference type="InterPro" id="IPR000426">
    <property type="entry name" value="Proteasome_asu_N"/>
</dbReference>
<name>B4MAP2_DROVI</name>
<gene>
    <name evidence="8" type="primary">Dvir\GJ15627</name>
    <name evidence="8" type="ORF">Dvir_GJ15627</name>
</gene>
<dbReference type="Gene3D" id="3.60.20.10">
    <property type="entry name" value="Glutamine Phosphoribosylpyrophosphate, subunit 1, domain 1"/>
    <property type="match status" value="1"/>
</dbReference>
<dbReference type="EMBL" id="CH940655">
    <property type="protein sequence ID" value="EDW66301.1"/>
    <property type="molecule type" value="Genomic_DNA"/>
</dbReference>
<evidence type="ECO:0000256" key="6">
    <source>
        <dbReference type="RuleBase" id="RU000551"/>
    </source>
</evidence>
<dbReference type="SMART" id="SM00948">
    <property type="entry name" value="Proteasome_A_N"/>
    <property type="match status" value="1"/>
</dbReference>
<dbReference type="PROSITE" id="PS51475">
    <property type="entry name" value="PROTEASOME_ALPHA_2"/>
    <property type="match status" value="1"/>
</dbReference>
<comment type="subunit">
    <text evidence="6">The 20S proteasome core is composed of 28 subunits that are arranged in four stacked rings, resulting in a barrel-shaped structure. The two end rings are each formed by seven alpha subunits, and the two central rings are each formed by seven beta subunits.</text>
</comment>
<dbReference type="InterPro" id="IPR001353">
    <property type="entry name" value="Proteasome_sua/b"/>
</dbReference>
<dbReference type="KEGG" id="dvi:6634745"/>
<dbReference type="InterPro" id="IPR034642">
    <property type="entry name" value="Proteasome_subunit_alpha6"/>
</dbReference>
<evidence type="ECO:0000256" key="4">
    <source>
        <dbReference type="ARBA" id="ARBA00023242"/>
    </source>
</evidence>
<dbReference type="PROSITE" id="PS00388">
    <property type="entry name" value="PROTEASOME_ALPHA_1"/>
    <property type="match status" value="1"/>
</dbReference>
<organism evidence="8 9">
    <name type="scientific">Drosophila virilis</name>
    <name type="common">Fruit fly</name>
    <dbReference type="NCBI Taxonomy" id="7244"/>
    <lineage>
        <taxon>Eukaryota</taxon>
        <taxon>Metazoa</taxon>
        <taxon>Ecdysozoa</taxon>
        <taxon>Arthropoda</taxon>
        <taxon>Hexapoda</taxon>
        <taxon>Insecta</taxon>
        <taxon>Pterygota</taxon>
        <taxon>Neoptera</taxon>
        <taxon>Endopterygota</taxon>
        <taxon>Diptera</taxon>
        <taxon>Brachycera</taxon>
        <taxon>Muscomorpha</taxon>
        <taxon>Ephydroidea</taxon>
        <taxon>Drosophilidae</taxon>
        <taxon>Drosophila</taxon>
    </lineage>
</organism>
<keyword evidence="2 6" id="KW-0963">Cytoplasm</keyword>
<evidence type="ECO:0000313" key="8">
    <source>
        <dbReference type="EMBL" id="EDW66301.1"/>
    </source>
</evidence>
<feature type="domain" description="Proteasome alpha-type subunits" evidence="7">
    <location>
        <begin position="9"/>
        <end position="31"/>
    </location>
</feature>
<dbReference type="GO" id="GO:0019773">
    <property type="term" value="C:proteasome core complex, alpha-subunit complex"/>
    <property type="evidence" value="ECO:0007669"/>
    <property type="project" value="UniProtKB-UniRule"/>
</dbReference>
<comment type="similarity">
    <text evidence="5 6">Belongs to the peptidase T1A family.</text>
</comment>
<evidence type="ECO:0000256" key="1">
    <source>
        <dbReference type="ARBA" id="ARBA00002000"/>
    </source>
</evidence>
<evidence type="ECO:0000313" key="9">
    <source>
        <dbReference type="Proteomes" id="UP000008792"/>
    </source>
</evidence>
<dbReference type="Pfam" id="PF10584">
    <property type="entry name" value="Proteasome_A_N"/>
    <property type="match status" value="1"/>
</dbReference>
<dbReference type="InParanoid" id="B4MAP2"/>
<dbReference type="PANTHER" id="PTHR11599">
    <property type="entry name" value="PROTEASOME SUBUNIT ALPHA/BETA"/>
    <property type="match status" value="1"/>
</dbReference>
<dbReference type="PhylomeDB" id="B4MAP2"/>
<dbReference type="SUPFAM" id="SSF56235">
    <property type="entry name" value="N-terminal nucleophile aminohydrolases (Ntn hydrolases)"/>
    <property type="match status" value="1"/>
</dbReference>
<dbReference type="STRING" id="7244.B4MAP2"/>
<reference evidence="8 9" key="1">
    <citation type="journal article" date="2007" name="Nature">
        <title>Evolution of genes and genomes on the Drosophila phylogeny.</title>
        <authorList>
            <consortium name="Drosophila 12 Genomes Consortium"/>
            <person name="Clark A.G."/>
            <person name="Eisen M.B."/>
            <person name="Smith D.R."/>
            <person name="Bergman C.M."/>
            <person name="Oliver B."/>
            <person name="Markow T.A."/>
            <person name="Kaufman T.C."/>
            <person name="Kellis M."/>
            <person name="Gelbart W."/>
            <person name="Iyer V.N."/>
            <person name="Pollard D.A."/>
            <person name="Sackton T.B."/>
            <person name="Larracuente A.M."/>
            <person name="Singh N.D."/>
            <person name="Abad J.P."/>
            <person name="Abt D.N."/>
            <person name="Adryan B."/>
            <person name="Aguade M."/>
            <person name="Akashi H."/>
            <person name="Anderson W.W."/>
            <person name="Aquadro C.F."/>
            <person name="Ardell D.H."/>
            <person name="Arguello R."/>
            <person name="Artieri C.G."/>
            <person name="Barbash D.A."/>
            <person name="Barker D."/>
            <person name="Barsanti P."/>
            <person name="Batterham P."/>
            <person name="Batzoglou S."/>
            <person name="Begun D."/>
            <person name="Bhutkar A."/>
            <person name="Blanco E."/>
            <person name="Bosak S.A."/>
            <person name="Bradley R.K."/>
            <person name="Brand A.D."/>
            <person name="Brent M.R."/>
            <person name="Brooks A.N."/>
            <person name="Brown R.H."/>
            <person name="Butlin R.K."/>
            <person name="Caggese C."/>
            <person name="Calvi B.R."/>
            <person name="Bernardo de Carvalho A."/>
            <person name="Caspi A."/>
            <person name="Castrezana S."/>
            <person name="Celniker S.E."/>
            <person name="Chang J.L."/>
            <person name="Chapple C."/>
            <person name="Chatterji S."/>
            <person name="Chinwalla A."/>
            <person name="Civetta A."/>
            <person name="Clifton S.W."/>
            <person name="Comeron J.M."/>
            <person name="Costello J.C."/>
            <person name="Coyne J.A."/>
            <person name="Daub J."/>
            <person name="David R.G."/>
            <person name="Delcher A.L."/>
            <person name="Delehaunty K."/>
            <person name="Do C.B."/>
            <person name="Ebling H."/>
            <person name="Edwards K."/>
            <person name="Eickbush T."/>
            <person name="Evans J.D."/>
            <person name="Filipski A."/>
            <person name="Findeiss S."/>
            <person name="Freyhult E."/>
            <person name="Fulton L."/>
            <person name="Fulton R."/>
            <person name="Garcia A.C."/>
            <person name="Gardiner A."/>
            <person name="Garfield D.A."/>
            <person name="Garvin B.E."/>
            <person name="Gibson G."/>
            <person name="Gilbert D."/>
            <person name="Gnerre S."/>
            <person name="Godfrey J."/>
            <person name="Good R."/>
            <person name="Gotea V."/>
            <person name="Gravely B."/>
            <person name="Greenberg A.J."/>
            <person name="Griffiths-Jones S."/>
            <person name="Gross S."/>
            <person name="Guigo R."/>
            <person name="Gustafson E.A."/>
            <person name="Haerty W."/>
            <person name="Hahn M.W."/>
            <person name="Halligan D.L."/>
            <person name="Halpern A.L."/>
            <person name="Halter G.M."/>
            <person name="Han M.V."/>
            <person name="Heger A."/>
            <person name="Hillier L."/>
            <person name="Hinrichs A.S."/>
            <person name="Holmes I."/>
            <person name="Hoskins R.A."/>
            <person name="Hubisz M.J."/>
            <person name="Hultmark D."/>
            <person name="Huntley M.A."/>
            <person name="Jaffe D.B."/>
            <person name="Jagadeeshan S."/>
            <person name="Jeck W.R."/>
            <person name="Johnson J."/>
            <person name="Jones C.D."/>
            <person name="Jordan W.C."/>
            <person name="Karpen G.H."/>
            <person name="Kataoka E."/>
            <person name="Keightley P.D."/>
            <person name="Kheradpour P."/>
            <person name="Kirkness E.F."/>
            <person name="Koerich L.B."/>
            <person name="Kristiansen K."/>
            <person name="Kudrna D."/>
            <person name="Kulathinal R.J."/>
            <person name="Kumar S."/>
            <person name="Kwok R."/>
            <person name="Lander E."/>
            <person name="Langley C.H."/>
            <person name="Lapoint R."/>
            <person name="Lazzaro B.P."/>
            <person name="Lee S.J."/>
            <person name="Levesque L."/>
            <person name="Li R."/>
            <person name="Lin C.F."/>
            <person name="Lin M.F."/>
            <person name="Lindblad-Toh K."/>
            <person name="Llopart A."/>
            <person name="Long M."/>
            <person name="Low L."/>
            <person name="Lozovsky E."/>
            <person name="Lu J."/>
            <person name="Luo M."/>
            <person name="Machado C.A."/>
            <person name="Makalowski W."/>
            <person name="Marzo M."/>
            <person name="Matsuda M."/>
            <person name="Matzkin L."/>
            <person name="McAllister B."/>
            <person name="McBride C.S."/>
            <person name="McKernan B."/>
            <person name="McKernan K."/>
            <person name="Mendez-Lago M."/>
            <person name="Minx P."/>
            <person name="Mollenhauer M.U."/>
            <person name="Montooth K."/>
            <person name="Mount S.M."/>
            <person name="Mu X."/>
            <person name="Myers E."/>
            <person name="Negre B."/>
            <person name="Newfeld S."/>
            <person name="Nielsen R."/>
            <person name="Noor M.A."/>
            <person name="O'Grady P."/>
            <person name="Pachter L."/>
            <person name="Papaceit M."/>
            <person name="Parisi M.J."/>
            <person name="Parisi M."/>
            <person name="Parts L."/>
            <person name="Pedersen J.S."/>
            <person name="Pesole G."/>
            <person name="Phillippy A.M."/>
            <person name="Ponting C.P."/>
            <person name="Pop M."/>
            <person name="Porcelli D."/>
            <person name="Powell J.R."/>
            <person name="Prohaska S."/>
            <person name="Pruitt K."/>
            <person name="Puig M."/>
            <person name="Quesneville H."/>
            <person name="Ram K.R."/>
            <person name="Rand D."/>
            <person name="Rasmussen M.D."/>
            <person name="Reed L.K."/>
            <person name="Reenan R."/>
            <person name="Reily A."/>
            <person name="Remington K.A."/>
            <person name="Rieger T.T."/>
            <person name="Ritchie M.G."/>
            <person name="Robin C."/>
            <person name="Rogers Y.H."/>
            <person name="Rohde C."/>
            <person name="Rozas J."/>
            <person name="Rubenfield M.J."/>
            <person name="Ruiz A."/>
            <person name="Russo S."/>
            <person name="Salzberg S.L."/>
            <person name="Sanchez-Gracia A."/>
            <person name="Saranga D.J."/>
            <person name="Sato H."/>
            <person name="Schaeffer S.W."/>
            <person name="Schatz M.C."/>
            <person name="Schlenke T."/>
            <person name="Schwartz R."/>
            <person name="Segarra C."/>
            <person name="Singh R.S."/>
            <person name="Sirot L."/>
            <person name="Sirota M."/>
            <person name="Sisneros N.B."/>
            <person name="Smith C.D."/>
            <person name="Smith T.F."/>
            <person name="Spieth J."/>
            <person name="Stage D.E."/>
            <person name="Stark A."/>
            <person name="Stephan W."/>
            <person name="Strausberg R.L."/>
            <person name="Strempel S."/>
            <person name="Sturgill D."/>
            <person name="Sutton G."/>
            <person name="Sutton G.G."/>
            <person name="Tao W."/>
            <person name="Teichmann S."/>
            <person name="Tobari Y.N."/>
            <person name="Tomimura Y."/>
            <person name="Tsolas J.M."/>
            <person name="Valente V.L."/>
            <person name="Venter E."/>
            <person name="Venter J.C."/>
            <person name="Vicario S."/>
            <person name="Vieira F.G."/>
            <person name="Vilella A.J."/>
            <person name="Villasante A."/>
            <person name="Walenz B."/>
            <person name="Wang J."/>
            <person name="Wasserman M."/>
            <person name="Watts T."/>
            <person name="Wilson D."/>
            <person name="Wilson R.K."/>
            <person name="Wing R.A."/>
            <person name="Wolfner M.F."/>
            <person name="Wong A."/>
            <person name="Wong G.K."/>
            <person name="Wu C.I."/>
            <person name="Wu G."/>
            <person name="Yamamoto D."/>
            <person name="Yang H.P."/>
            <person name="Yang S.P."/>
            <person name="Yorke J.A."/>
            <person name="Yoshida K."/>
            <person name="Zdobnov E."/>
            <person name="Zhang P."/>
            <person name="Zhang Y."/>
            <person name="Zimin A.V."/>
            <person name="Baldwin J."/>
            <person name="Abdouelleil A."/>
            <person name="Abdulkadir J."/>
            <person name="Abebe A."/>
            <person name="Abera B."/>
            <person name="Abreu J."/>
            <person name="Acer S.C."/>
            <person name="Aftuck L."/>
            <person name="Alexander A."/>
            <person name="An P."/>
            <person name="Anderson E."/>
            <person name="Anderson S."/>
            <person name="Arachi H."/>
            <person name="Azer M."/>
            <person name="Bachantsang P."/>
            <person name="Barry A."/>
            <person name="Bayul T."/>
            <person name="Berlin A."/>
            <person name="Bessette D."/>
            <person name="Bloom T."/>
            <person name="Blye J."/>
            <person name="Boguslavskiy L."/>
            <person name="Bonnet C."/>
            <person name="Boukhgalter B."/>
            <person name="Bourzgui I."/>
            <person name="Brown A."/>
            <person name="Cahill P."/>
            <person name="Channer S."/>
            <person name="Cheshatsang Y."/>
            <person name="Chuda L."/>
            <person name="Citroen M."/>
            <person name="Collymore A."/>
            <person name="Cooke P."/>
            <person name="Costello M."/>
            <person name="D'Aco K."/>
            <person name="Daza R."/>
            <person name="De Haan G."/>
            <person name="DeGray S."/>
            <person name="DeMaso C."/>
            <person name="Dhargay N."/>
            <person name="Dooley K."/>
            <person name="Dooley E."/>
            <person name="Doricent M."/>
            <person name="Dorje P."/>
            <person name="Dorjee K."/>
            <person name="Dupes A."/>
            <person name="Elong R."/>
            <person name="Falk J."/>
            <person name="Farina A."/>
            <person name="Faro S."/>
            <person name="Ferguson D."/>
            <person name="Fisher S."/>
            <person name="Foley C.D."/>
            <person name="Franke A."/>
            <person name="Friedrich D."/>
            <person name="Gadbois L."/>
            <person name="Gearin G."/>
            <person name="Gearin C.R."/>
            <person name="Giannoukos G."/>
            <person name="Goode T."/>
            <person name="Graham J."/>
            <person name="Grandbois E."/>
            <person name="Grewal S."/>
            <person name="Gyaltsen K."/>
            <person name="Hafez N."/>
            <person name="Hagos B."/>
            <person name="Hall J."/>
            <person name="Henson C."/>
            <person name="Hollinger A."/>
            <person name="Honan T."/>
            <person name="Huard M.D."/>
            <person name="Hughes L."/>
            <person name="Hurhula B."/>
            <person name="Husby M.E."/>
            <person name="Kamat A."/>
            <person name="Kanga B."/>
            <person name="Kashin S."/>
            <person name="Khazanovich D."/>
            <person name="Kisner P."/>
            <person name="Lance K."/>
            <person name="Lara M."/>
            <person name="Lee W."/>
            <person name="Lennon N."/>
            <person name="Letendre F."/>
            <person name="LeVine R."/>
            <person name="Lipovsky A."/>
            <person name="Liu X."/>
            <person name="Liu J."/>
            <person name="Liu S."/>
            <person name="Lokyitsang T."/>
            <person name="Lokyitsang Y."/>
            <person name="Lubonja R."/>
            <person name="Lui A."/>
            <person name="MacDonald P."/>
            <person name="Magnisalis V."/>
            <person name="Maru K."/>
            <person name="Matthews C."/>
            <person name="McCusker W."/>
            <person name="McDonough S."/>
            <person name="Mehta T."/>
            <person name="Meldrim J."/>
            <person name="Meneus L."/>
            <person name="Mihai O."/>
            <person name="Mihalev A."/>
            <person name="Mihova T."/>
            <person name="Mittelman R."/>
            <person name="Mlenga V."/>
            <person name="Montmayeur A."/>
            <person name="Mulrain L."/>
            <person name="Navidi A."/>
            <person name="Naylor J."/>
            <person name="Negash T."/>
            <person name="Nguyen T."/>
            <person name="Nguyen N."/>
            <person name="Nicol R."/>
            <person name="Norbu C."/>
            <person name="Norbu N."/>
            <person name="Novod N."/>
            <person name="O'Neill B."/>
            <person name="Osman S."/>
            <person name="Markiewicz E."/>
            <person name="Oyono O.L."/>
            <person name="Patti C."/>
            <person name="Phunkhang P."/>
            <person name="Pierre F."/>
            <person name="Priest M."/>
            <person name="Raghuraman S."/>
            <person name="Rege F."/>
            <person name="Reyes R."/>
            <person name="Rise C."/>
            <person name="Rogov P."/>
            <person name="Ross K."/>
            <person name="Ryan E."/>
            <person name="Settipalli S."/>
            <person name="Shea T."/>
            <person name="Sherpa N."/>
            <person name="Shi L."/>
            <person name="Shih D."/>
            <person name="Sparrow T."/>
            <person name="Spaulding J."/>
            <person name="Stalker J."/>
            <person name="Stange-Thomann N."/>
            <person name="Stavropoulos S."/>
            <person name="Stone C."/>
            <person name="Strader C."/>
            <person name="Tesfaye S."/>
            <person name="Thomson T."/>
            <person name="Thoulutsang Y."/>
            <person name="Thoulutsang D."/>
            <person name="Topham K."/>
            <person name="Topping I."/>
            <person name="Tsamla T."/>
            <person name="Vassiliev H."/>
            <person name="Vo A."/>
            <person name="Wangchuk T."/>
            <person name="Wangdi T."/>
            <person name="Weiand M."/>
            <person name="Wilkinson J."/>
            <person name="Wilson A."/>
            <person name="Yadav S."/>
            <person name="Young G."/>
            <person name="Yu Q."/>
            <person name="Zembek L."/>
            <person name="Zhong D."/>
            <person name="Zimmer A."/>
            <person name="Zwirko Z."/>
            <person name="Jaffe D.B."/>
            <person name="Alvarez P."/>
            <person name="Brockman W."/>
            <person name="Butler J."/>
            <person name="Chin C."/>
            <person name="Gnerre S."/>
            <person name="Grabherr M."/>
            <person name="Kleber M."/>
            <person name="Mauceli E."/>
            <person name="MacCallum I."/>
        </authorList>
    </citation>
    <scope>NUCLEOTIDE SEQUENCE [LARGE SCALE GENOMIC DNA]</scope>
    <source>
        <strain evidence="9">Tucson 15010-1051.87</strain>
    </source>
</reference>
<comment type="function">
    <text evidence="1">The proteasome is a multicatalytic proteinase complex which is characterized by its ability to cleave peptides with Arg, Phe, Tyr, Leu, and Glu adjacent to the leaving group at neutral or slightly basic pH. The proteasome has an ATP-dependent proteolytic activity.</text>
</comment>
<dbReference type="eggNOG" id="KOG0182">
    <property type="taxonomic scope" value="Eukaryota"/>
</dbReference>
<evidence type="ECO:0000256" key="3">
    <source>
        <dbReference type="ARBA" id="ARBA00022942"/>
    </source>
</evidence>
<keyword evidence="9" id="KW-1185">Reference proteome</keyword>
<keyword evidence="3 5" id="KW-0647">Proteasome</keyword>
<sequence length="247" mass="27437">MARGSAAGFDRHVTVFSPEGRLFQVEYAFRALALDNLTLVAIRGATCAVLIVQQKPLDGLIVPETVTRLFSINKQIGCGMIGRMADARAQVQKAVYEAGSFQFRYGYSMPIDVLCGRMGDISQVYTQNAEMRPLGCSMVTIAYDDELGPCVYKTDPAGYCCGYRATAVGTQMLDALAYLDRKYKKNLNDEMTRQLAINCLATVLGNQLQSDDFEMAMVTKTHRPFHILSRQEREEQLDKMIGGSRNV</sequence>
<keyword evidence="8" id="KW-0378">Hydrolase</keyword>
<dbReference type="Pfam" id="PF00227">
    <property type="entry name" value="Proteasome"/>
    <property type="match status" value="1"/>
</dbReference>
<dbReference type="GO" id="GO:0006511">
    <property type="term" value="P:ubiquitin-dependent protein catabolic process"/>
    <property type="evidence" value="ECO:0007669"/>
    <property type="project" value="InterPro"/>
</dbReference>
<dbReference type="AlphaFoldDB" id="B4MAP2"/>
<protein>
    <recommendedName>
        <fullName evidence="6">Proteasome subunit alpha type</fullName>
    </recommendedName>
</protein>
<dbReference type="SMR" id="B4MAP2"/>
<evidence type="ECO:0000256" key="2">
    <source>
        <dbReference type="ARBA" id="ARBA00022490"/>
    </source>
</evidence>
<keyword evidence="4 6" id="KW-0539">Nucleus</keyword>
<proteinExistence type="inferred from homology"/>
<dbReference type="GO" id="GO:0005737">
    <property type="term" value="C:cytoplasm"/>
    <property type="evidence" value="ECO:0007669"/>
    <property type="project" value="UniProtKB-SubCell"/>
</dbReference>
<dbReference type="OMA" id="YEAGSFQ"/>
<evidence type="ECO:0000256" key="5">
    <source>
        <dbReference type="PROSITE-ProRule" id="PRU00808"/>
    </source>
</evidence>
<comment type="subcellular location">
    <subcellularLocation>
        <location evidence="6">Cytoplasm</location>
    </subcellularLocation>
    <subcellularLocation>
        <location evidence="6">Nucleus</location>
    </subcellularLocation>
</comment>
<dbReference type="InterPro" id="IPR023332">
    <property type="entry name" value="Proteasome_alpha-type"/>
</dbReference>
<accession>B4MAP2</accession>
<dbReference type="GO" id="GO:0016787">
    <property type="term" value="F:hydrolase activity"/>
    <property type="evidence" value="ECO:0007669"/>
    <property type="project" value="UniProtKB-KW"/>
</dbReference>